<organism evidence="1 2">
    <name type="scientific">Actinopolyspora righensis</name>
    <dbReference type="NCBI Taxonomy" id="995060"/>
    <lineage>
        <taxon>Bacteria</taxon>
        <taxon>Bacillati</taxon>
        <taxon>Actinomycetota</taxon>
        <taxon>Actinomycetes</taxon>
        <taxon>Actinopolysporales</taxon>
        <taxon>Actinopolysporaceae</taxon>
        <taxon>Actinopolyspora</taxon>
        <taxon>Actinopolyspora alba group</taxon>
    </lineage>
</organism>
<evidence type="ECO:0000313" key="2">
    <source>
        <dbReference type="Proteomes" id="UP000199165"/>
    </source>
</evidence>
<dbReference type="EMBL" id="FPAT01000014">
    <property type="protein sequence ID" value="SFT94435.1"/>
    <property type="molecule type" value="Genomic_DNA"/>
</dbReference>
<dbReference type="AlphaFoldDB" id="A0A1I7C4U5"/>
<dbReference type="PANTHER" id="PTHR42910:SF1">
    <property type="entry name" value="MAJOR FACILITATOR SUPERFAMILY (MFS) PROFILE DOMAIN-CONTAINING PROTEIN"/>
    <property type="match status" value="1"/>
</dbReference>
<accession>A0A1I7C4U5</accession>
<dbReference type="Proteomes" id="UP000199165">
    <property type="component" value="Unassembled WGS sequence"/>
</dbReference>
<name>A0A1I7C4U5_9ACTN</name>
<dbReference type="PANTHER" id="PTHR42910">
    <property type="entry name" value="TRANSPORTER SCO4007-RELATED"/>
    <property type="match status" value="1"/>
</dbReference>
<sequence>MLFVLAVTCGVAVGNIYFPQALVPLIATGLRTSSDGATLAVSATQIGYAGGIFLLVPLGTAFRTGGFCSLCSVSRGSACYSLDAPETCRCWSLAVCW</sequence>
<gene>
    <name evidence="1" type="ORF">SAMN04487904_11498</name>
</gene>
<dbReference type="STRING" id="995060.SAMN04487904_11498"/>
<keyword evidence="2" id="KW-1185">Reference proteome</keyword>
<evidence type="ECO:0000313" key="1">
    <source>
        <dbReference type="EMBL" id="SFT94435.1"/>
    </source>
</evidence>
<reference evidence="2" key="1">
    <citation type="submission" date="2016-10" db="EMBL/GenBank/DDBJ databases">
        <authorList>
            <person name="Varghese N."/>
            <person name="Submissions S."/>
        </authorList>
    </citation>
    <scope>NUCLEOTIDE SEQUENCE [LARGE SCALE GENOMIC DNA]</scope>
    <source>
        <strain evidence="2">DSM 45501</strain>
    </source>
</reference>
<proteinExistence type="predicted"/>
<protein>
    <submittedName>
        <fullName evidence="1">Uncharacterized protein</fullName>
    </submittedName>
</protein>